<dbReference type="AlphaFoldDB" id="A0A418Q4C6"/>
<comment type="caution">
    <text evidence="1">The sequence shown here is derived from an EMBL/GenBank/DDBJ whole genome shotgun (WGS) entry which is preliminary data.</text>
</comment>
<protein>
    <submittedName>
        <fullName evidence="1">DUF4402 domain-containing protein</fullName>
    </submittedName>
</protein>
<accession>A0A418Q4C6</accession>
<proteinExistence type="predicted"/>
<name>A0A418Q4C6_9SPHN</name>
<evidence type="ECO:0000313" key="2">
    <source>
        <dbReference type="Proteomes" id="UP000285023"/>
    </source>
</evidence>
<keyword evidence="2" id="KW-1185">Reference proteome</keyword>
<organism evidence="1 2">
    <name type="scientific">Sphingomonas edaphi</name>
    <dbReference type="NCBI Taxonomy" id="2315689"/>
    <lineage>
        <taxon>Bacteria</taxon>
        <taxon>Pseudomonadati</taxon>
        <taxon>Pseudomonadota</taxon>
        <taxon>Alphaproteobacteria</taxon>
        <taxon>Sphingomonadales</taxon>
        <taxon>Sphingomonadaceae</taxon>
        <taxon>Sphingomonas</taxon>
    </lineage>
</organism>
<evidence type="ECO:0000313" key="1">
    <source>
        <dbReference type="EMBL" id="RIX32765.1"/>
    </source>
</evidence>
<dbReference type="Proteomes" id="UP000285023">
    <property type="component" value="Unassembled WGS sequence"/>
</dbReference>
<dbReference type="InterPro" id="IPR025514">
    <property type="entry name" value="DUF4402"/>
</dbReference>
<gene>
    <name evidence="1" type="ORF">D3M59_06190</name>
</gene>
<sequence>MRYCSGVSLSRHSDSLLRWSVISSGPSSKQVKAALTLLQRRIPSVVAMLGRPSALATLALIGAMGIAAPALPQGASAPCRLCKSVEPTESKPTTPVTLDVEASLNFDRLILAGAGDGSATLSPDGSRTVAGSISAIGARAMVGEVTVRGEPGRIVRVGLPARIELYGLAGGSIRLESIQSDLPPMPRLDSNGRLSFRFGGILRITGDLDGEFRGDVPIDVEYF</sequence>
<dbReference type="EMBL" id="QXTF01000001">
    <property type="protein sequence ID" value="RIX32765.1"/>
    <property type="molecule type" value="Genomic_DNA"/>
</dbReference>
<dbReference type="Pfam" id="PF14352">
    <property type="entry name" value="DUF4402"/>
    <property type="match status" value="1"/>
</dbReference>
<reference evidence="1 2" key="1">
    <citation type="submission" date="2018-09" db="EMBL/GenBank/DDBJ databases">
        <title>Sphingomonas sp. DAC4.</title>
        <authorList>
            <person name="Seo T."/>
        </authorList>
    </citation>
    <scope>NUCLEOTIDE SEQUENCE [LARGE SCALE GENOMIC DNA]</scope>
    <source>
        <strain evidence="1 2">DAC4</strain>
    </source>
</reference>